<reference evidence="1" key="1">
    <citation type="submission" date="2023-03" db="EMBL/GenBank/DDBJ databases">
        <title>Massive genome expansion in bonnet fungi (Mycena s.s.) driven by repeated elements and novel gene families across ecological guilds.</title>
        <authorList>
            <consortium name="Lawrence Berkeley National Laboratory"/>
            <person name="Harder C.B."/>
            <person name="Miyauchi S."/>
            <person name="Viragh M."/>
            <person name="Kuo A."/>
            <person name="Thoen E."/>
            <person name="Andreopoulos B."/>
            <person name="Lu D."/>
            <person name="Skrede I."/>
            <person name="Drula E."/>
            <person name="Henrissat B."/>
            <person name="Morin E."/>
            <person name="Kohler A."/>
            <person name="Barry K."/>
            <person name="LaButti K."/>
            <person name="Morin E."/>
            <person name="Salamov A."/>
            <person name="Lipzen A."/>
            <person name="Mereny Z."/>
            <person name="Hegedus B."/>
            <person name="Baldrian P."/>
            <person name="Stursova M."/>
            <person name="Weitz H."/>
            <person name="Taylor A."/>
            <person name="Grigoriev I.V."/>
            <person name="Nagy L.G."/>
            <person name="Martin F."/>
            <person name="Kauserud H."/>
        </authorList>
    </citation>
    <scope>NUCLEOTIDE SEQUENCE</scope>
    <source>
        <strain evidence="1">CBHHK182m</strain>
    </source>
</reference>
<accession>A0AAD7MQB0</accession>
<evidence type="ECO:0000313" key="2">
    <source>
        <dbReference type="Proteomes" id="UP001215598"/>
    </source>
</evidence>
<sequence length="225" mass="25397">MQEICGGMESWGYTTRRGRRRVSFLREGDGKAQKTARSRVYARQNICGDTLKDEQGQHSERIATLYRLRNVKMGYATHLYSSPQWENGKGSARLAWPKGSDEGAVIFLWSKYEPGMTGERKIEDRHLLRGRTVEFQSQSAVNLIDLSAAPGLLLRASAWQGNVWAFDKNEAVLPCGPDGDRLQRPPGEMASRLTTIVPSKSGDCRNTLASLRNFFQLSLIFVRHY</sequence>
<dbReference type="EMBL" id="JARKIB010000181">
    <property type="protein sequence ID" value="KAJ7727263.1"/>
    <property type="molecule type" value="Genomic_DNA"/>
</dbReference>
<organism evidence="1 2">
    <name type="scientific">Mycena metata</name>
    <dbReference type="NCBI Taxonomy" id="1033252"/>
    <lineage>
        <taxon>Eukaryota</taxon>
        <taxon>Fungi</taxon>
        <taxon>Dikarya</taxon>
        <taxon>Basidiomycota</taxon>
        <taxon>Agaricomycotina</taxon>
        <taxon>Agaricomycetes</taxon>
        <taxon>Agaricomycetidae</taxon>
        <taxon>Agaricales</taxon>
        <taxon>Marasmiineae</taxon>
        <taxon>Mycenaceae</taxon>
        <taxon>Mycena</taxon>
    </lineage>
</organism>
<evidence type="ECO:0000313" key="1">
    <source>
        <dbReference type="EMBL" id="KAJ7727263.1"/>
    </source>
</evidence>
<keyword evidence="2" id="KW-1185">Reference proteome</keyword>
<name>A0AAD7MQB0_9AGAR</name>
<protein>
    <submittedName>
        <fullName evidence="1">Uncharacterized protein</fullName>
    </submittedName>
</protein>
<gene>
    <name evidence="1" type="ORF">B0H16DRAFT_1471063</name>
</gene>
<dbReference type="AlphaFoldDB" id="A0AAD7MQB0"/>
<comment type="caution">
    <text evidence="1">The sequence shown here is derived from an EMBL/GenBank/DDBJ whole genome shotgun (WGS) entry which is preliminary data.</text>
</comment>
<proteinExistence type="predicted"/>
<dbReference type="Proteomes" id="UP001215598">
    <property type="component" value="Unassembled WGS sequence"/>
</dbReference>